<keyword evidence="1" id="KW-0812">Transmembrane</keyword>
<evidence type="ECO:0000313" key="2">
    <source>
        <dbReference type="EMBL" id="KDA03119.1"/>
    </source>
</evidence>
<gene>
    <name evidence="2" type="ORF">HOC_06933</name>
</gene>
<dbReference type="STRING" id="1280953.HOC_06933"/>
<accession>A0A059G8R2</accession>
<dbReference type="EMBL" id="ARYL01000008">
    <property type="protein sequence ID" value="KDA03119.1"/>
    <property type="molecule type" value="Genomic_DNA"/>
</dbReference>
<dbReference type="AlphaFoldDB" id="A0A059G8R2"/>
<dbReference type="PATRIC" id="fig|1280953.3.peg.1404"/>
<evidence type="ECO:0000256" key="1">
    <source>
        <dbReference type="SAM" id="Phobius"/>
    </source>
</evidence>
<reference evidence="2 3" key="1">
    <citation type="journal article" date="2014" name="Antonie Van Leeuwenhoek">
        <title>Hyphomonas beringensis sp. nov. and Hyphomonas chukchiensis sp. nov., isolated from surface seawater of the Bering Sea and Chukchi Sea.</title>
        <authorList>
            <person name="Li C."/>
            <person name="Lai Q."/>
            <person name="Li G."/>
            <person name="Dong C."/>
            <person name="Wang J."/>
            <person name="Liao Y."/>
            <person name="Shao Z."/>
        </authorList>
    </citation>
    <scope>NUCLEOTIDE SEQUENCE [LARGE SCALE GENOMIC DNA]</scope>
    <source>
        <strain evidence="2 3">SCH89</strain>
    </source>
</reference>
<keyword evidence="1" id="KW-0472">Membrane</keyword>
<name>A0A059G8R2_9PROT</name>
<proteinExistence type="predicted"/>
<keyword evidence="3" id="KW-1185">Reference proteome</keyword>
<organism evidence="2 3">
    <name type="scientific">Hyphomonas oceanitis SCH89</name>
    <dbReference type="NCBI Taxonomy" id="1280953"/>
    <lineage>
        <taxon>Bacteria</taxon>
        <taxon>Pseudomonadati</taxon>
        <taxon>Pseudomonadota</taxon>
        <taxon>Alphaproteobacteria</taxon>
        <taxon>Hyphomonadales</taxon>
        <taxon>Hyphomonadaceae</taxon>
        <taxon>Hyphomonas</taxon>
    </lineage>
</organism>
<feature type="transmembrane region" description="Helical" evidence="1">
    <location>
        <begin position="6"/>
        <end position="23"/>
    </location>
</feature>
<dbReference type="Proteomes" id="UP000024942">
    <property type="component" value="Unassembled WGS sequence"/>
</dbReference>
<keyword evidence="1" id="KW-1133">Transmembrane helix</keyword>
<evidence type="ECO:0000313" key="3">
    <source>
        <dbReference type="Proteomes" id="UP000024942"/>
    </source>
</evidence>
<comment type="caution">
    <text evidence="2">The sequence shown here is derived from an EMBL/GenBank/DDBJ whole genome shotgun (WGS) entry which is preliminary data.</text>
</comment>
<sequence>MTKNPLLMLIGIGGFIFIAFMVVDRWDNDARFFRSAMSLKSHYNFHKDEFAVLAKQLDVAPPLGENDLCLKASCMAAKPSAISRSYSPSVLQGQRDFYTKAIADLDFPDWVFALVKEDGEVISMGLSWPARDYFVNASLHYTGGEQTSLSACDKAPSDGGWGECALDLDDDWLVKYAWMPNTAFDPKPGTAQAECDSAKNQSFAAYSECLEKSPAPRIKLECQDEDTIEELTLCMDNMIARKKRGQ</sequence>
<protein>
    <submittedName>
        <fullName evidence="2">Uncharacterized protein</fullName>
    </submittedName>
</protein>